<comment type="caution">
    <text evidence="4">The sequence shown here is derived from an EMBL/GenBank/DDBJ whole genome shotgun (WGS) entry which is preliminary data.</text>
</comment>
<evidence type="ECO:0000256" key="2">
    <source>
        <dbReference type="SAM" id="MobiDB-lite"/>
    </source>
</evidence>
<name>A0A964FGD0_9CYAN</name>
<keyword evidence="1" id="KW-0802">TPR repeat</keyword>
<reference evidence="4" key="1">
    <citation type="journal article" date="2021" name="Antonie Van Leeuwenhoek">
        <title>Draft genome and description of Waterburya agarophytonicola gen. nov. sp. nov. (Pleurocapsales, Cyanobacteria): a seaweed symbiont.</title>
        <authorList>
            <person name="Bonthond G."/>
            <person name="Shalygin S."/>
            <person name="Bayer T."/>
            <person name="Weinberger F."/>
        </authorList>
    </citation>
    <scope>NUCLEOTIDE SEQUENCE</scope>
    <source>
        <strain evidence="4">KI4</strain>
    </source>
</reference>
<dbReference type="InterPro" id="IPR024983">
    <property type="entry name" value="CHAT_dom"/>
</dbReference>
<evidence type="ECO:0000313" key="5">
    <source>
        <dbReference type="Proteomes" id="UP000729733"/>
    </source>
</evidence>
<dbReference type="PROSITE" id="PS50005">
    <property type="entry name" value="TPR"/>
    <property type="match status" value="1"/>
</dbReference>
<dbReference type="SMART" id="SM00028">
    <property type="entry name" value="TPR"/>
    <property type="match status" value="4"/>
</dbReference>
<dbReference type="Gene3D" id="1.25.40.10">
    <property type="entry name" value="Tetratricopeptide repeat domain"/>
    <property type="match status" value="2"/>
</dbReference>
<evidence type="ECO:0000256" key="1">
    <source>
        <dbReference type="PROSITE-ProRule" id="PRU00339"/>
    </source>
</evidence>
<dbReference type="EMBL" id="JADWDC010000035">
    <property type="protein sequence ID" value="MCC0178092.1"/>
    <property type="molecule type" value="Genomic_DNA"/>
</dbReference>
<feature type="domain" description="CHAT" evidence="3">
    <location>
        <begin position="455"/>
        <end position="733"/>
    </location>
</feature>
<dbReference type="AlphaFoldDB" id="A0A964FGD0"/>
<dbReference type="RefSeq" id="WP_229641158.1">
    <property type="nucleotide sequence ID" value="NZ_JADWDC010000035.1"/>
</dbReference>
<gene>
    <name evidence="4" type="ORF">I4641_13995</name>
</gene>
<dbReference type="InterPro" id="IPR011990">
    <property type="entry name" value="TPR-like_helical_dom_sf"/>
</dbReference>
<dbReference type="PANTHER" id="PTHR10098">
    <property type="entry name" value="RAPSYN-RELATED"/>
    <property type="match status" value="1"/>
</dbReference>
<dbReference type="SUPFAM" id="SSF48452">
    <property type="entry name" value="TPR-like"/>
    <property type="match status" value="1"/>
</dbReference>
<keyword evidence="5" id="KW-1185">Reference proteome</keyword>
<feature type="compositionally biased region" description="Polar residues" evidence="2">
    <location>
        <begin position="1"/>
        <end position="33"/>
    </location>
</feature>
<organism evidence="4 5">
    <name type="scientific">Waterburya agarophytonicola KI4</name>
    <dbReference type="NCBI Taxonomy" id="2874699"/>
    <lineage>
        <taxon>Bacteria</taxon>
        <taxon>Bacillati</taxon>
        <taxon>Cyanobacteriota</taxon>
        <taxon>Cyanophyceae</taxon>
        <taxon>Pleurocapsales</taxon>
        <taxon>Hyellaceae</taxon>
        <taxon>Waterburya</taxon>
        <taxon>Waterburya agarophytonicola</taxon>
    </lineage>
</organism>
<evidence type="ECO:0000259" key="3">
    <source>
        <dbReference type="Pfam" id="PF12770"/>
    </source>
</evidence>
<sequence>MSSFLVSCGSKSQESTSKLTQTPVESSDTSQPDPETKSEQPDTATSLLLEAGKLGHDYNHDDAIPKLDQAAKIAQDSGNTDMQLNILLVQGISNFAEGRYEKSINILEQRVALLESEETSKSVDDATKLFLGRAYYQQGNYSQALKQFQDLEKLALETNDTRDLQLAYLSIGNVYGAMGDYKQAVSYAEKILVDADSLEQDDLGDATALMGTALWKLNKLPESETYLRKSYEAFEQDRNERTSVNDLIGRSQFAFNMDDYHNGKKDDVEQFETSSSIASLLQQVLIEQDLPEKALEASESGRARVTIDKFGRKLEPTANSAPKSSSQSPLANACQYWSQQSHQLTPEQLQYIQQIGCSQHGHEVKQSAAPEIKSPNIEEIKQIAQQKNITIVEYSVIHDRTFDKFQGKEDKLLIWVVQPTGDIVFEEVDLKGRDSSIKDLTDNWHDGVKTGLSNQESLKELHKLLIDPIAKSLPKDKDAEVVFIPHESMFLVPFAALQNWWGKYLVQRHTISTSPAIEFLALARDKSKALQAKNSTSKASLVVGNPEMPADLVSLPGAEQEARDIAEILNIQPIIGSQATETSILEQISQSNRLHFATHAVIAHEDIKGLDLPGAIALTPDSSNDGWLTSSEIFDLQLNADLVVLSACETARGDIRDDGVIGLSRSFISAGTPSVVASLWTIPDAPTATLMTAFYENLDEEVNKAQALRSAMLETMKKHKEPYNWAAFSLIGESN</sequence>
<evidence type="ECO:0000313" key="4">
    <source>
        <dbReference type="EMBL" id="MCC0178092.1"/>
    </source>
</evidence>
<feature type="repeat" description="TPR" evidence="1">
    <location>
        <begin position="125"/>
        <end position="158"/>
    </location>
</feature>
<protein>
    <submittedName>
        <fullName evidence="4">CHAT domain-containing protein</fullName>
    </submittedName>
</protein>
<feature type="region of interest" description="Disordered" evidence="2">
    <location>
        <begin position="1"/>
        <end position="43"/>
    </location>
</feature>
<dbReference type="InterPro" id="IPR019734">
    <property type="entry name" value="TPR_rpt"/>
</dbReference>
<proteinExistence type="predicted"/>
<dbReference type="Proteomes" id="UP000729733">
    <property type="component" value="Unassembled WGS sequence"/>
</dbReference>
<dbReference type="Pfam" id="PF13181">
    <property type="entry name" value="TPR_8"/>
    <property type="match status" value="1"/>
</dbReference>
<dbReference type="Pfam" id="PF12770">
    <property type="entry name" value="CHAT"/>
    <property type="match status" value="1"/>
</dbReference>
<accession>A0A964FGD0</accession>